<evidence type="ECO:0000256" key="1">
    <source>
        <dbReference type="PROSITE-ProRule" id="PRU00339"/>
    </source>
</evidence>
<name>A0A431VH03_9PROT</name>
<organism evidence="3 4">
    <name type="scientific">Azospirillum griseum</name>
    <dbReference type="NCBI Taxonomy" id="2496639"/>
    <lineage>
        <taxon>Bacteria</taxon>
        <taxon>Pseudomonadati</taxon>
        <taxon>Pseudomonadota</taxon>
        <taxon>Alphaproteobacteria</taxon>
        <taxon>Rhodospirillales</taxon>
        <taxon>Azospirillaceae</taxon>
        <taxon>Azospirillum</taxon>
    </lineage>
</organism>
<evidence type="ECO:0000256" key="2">
    <source>
        <dbReference type="SAM" id="MobiDB-lite"/>
    </source>
</evidence>
<protein>
    <submittedName>
        <fullName evidence="3">Tetratricopeptide repeat protein</fullName>
    </submittedName>
</protein>
<feature type="region of interest" description="Disordered" evidence="2">
    <location>
        <begin position="1"/>
        <end position="24"/>
    </location>
</feature>
<keyword evidence="1" id="KW-0802">TPR repeat</keyword>
<dbReference type="SMART" id="SM00028">
    <property type="entry name" value="TPR"/>
    <property type="match status" value="11"/>
</dbReference>
<dbReference type="OrthoDB" id="6193797at2"/>
<dbReference type="Pfam" id="PF13414">
    <property type="entry name" value="TPR_11"/>
    <property type="match status" value="1"/>
</dbReference>
<dbReference type="SUPFAM" id="SSF53756">
    <property type="entry name" value="UDP-Glycosyltransferase/glycogen phosphorylase"/>
    <property type="match status" value="1"/>
</dbReference>
<dbReference type="InterPro" id="IPR019734">
    <property type="entry name" value="TPR_rpt"/>
</dbReference>
<proteinExistence type="predicted"/>
<sequence>MSGHPTRHTDSLLRKAVQHHKAGQTERAARFYREILRLDPGHGDAAHLLGRIAHQDGRPQTAAALFTTAARGNATVAPYHLALGLAQWDSGNPRAAAASARRTLTLCPDDADALCLLGAAAGRLGDRRTALRCFHAAVRAAPRLPEARTGLGRVWERLGRPEAALGCYRAATRLRGCDADGWRALADAFRRLNRPLEAASAYQEALRLRLDWVAVWAGLGSVWHAMGLTTGAQEAYTQALRRDPTHADARNNLGLLRLGVGQDAAALRSLTTTLTLAPQHGPALVNQGLAEASVGRFDAAVAWHRRAIALDPNQSEAWNNLGVARKGLGQAATACWKRALALNPAFADALGNLGVEATAGGRAGDGVRLLRRASRLMPEHAPLRAACARALCDAGRLLAAAEHSRKALALVPSLISPRQTLAVIEARLGVVAPKRGLMAMGVAPPAEFSRGILALDRAALAPGWDDCLHRPDHTHPVPARMSGPGALAAIPEWGGETLAGKRLIITTPSEACDVFSAAACWPDALTLAERVDIRCTSEVAGLLARAMPRAVIRIVGDPDADENLDMPTVQSSAAALPDRLRGRLGRLPVRASWLYADAGRMMDWRDRLDRLGGGLRVGVIQRGTGERTRALSAIDWEPVLRVPGLVFLDLSDERVGDGPRAASWAAPLSDGWRGDVEETAALLSCLDLVIAPPRSLAELAAALGVPVWCYGVRAGDGALPFPVGAMVRAIHPAPGQALASVVPRIATDLRRLARLNRADDAAAMPRDAAQRRLN</sequence>
<dbReference type="PANTHER" id="PTHR44998">
    <property type="match status" value="1"/>
</dbReference>
<reference evidence="3 4" key="1">
    <citation type="submission" date="2018-12" db="EMBL/GenBank/DDBJ databases">
        <authorList>
            <person name="Yang Y."/>
        </authorList>
    </citation>
    <scope>NUCLEOTIDE SEQUENCE [LARGE SCALE GENOMIC DNA]</scope>
    <source>
        <strain evidence="3 4">L-25-5w-1</strain>
    </source>
</reference>
<dbReference type="RefSeq" id="WP_126615690.1">
    <property type="nucleotide sequence ID" value="NZ_JBHUCY010000043.1"/>
</dbReference>
<accession>A0A431VH03</accession>
<keyword evidence="4" id="KW-1185">Reference proteome</keyword>
<dbReference type="InterPro" id="IPR011990">
    <property type="entry name" value="TPR-like_helical_dom_sf"/>
</dbReference>
<dbReference type="SUPFAM" id="SSF48452">
    <property type="entry name" value="TPR-like"/>
    <property type="match status" value="2"/>
</dbReference>
<dbReference type="PROSITE" id="PS50005">
    <property type="entry name" value="TPR"/>
    <property type="match status" value="4"/>
</dbReference>
<gene>
    <name evidence="3" type="ORF">EJ903_12580</name>
</gene>
<dbReference type="Pfam" id="PF14559">
    <property type="entry name" value="TPR_19"/>
    <property type="match status" value="1"/>
</dbReference>
<feature type="repeat" description="TPR" evidence="1">
    <location>
        <begin position="281"/>
        <end position="314"/>
    </location>
</feature>
<dbReference type="Proteomes" id="UP000277007">
    <property type="component" value="Unassembled WGS sequence"/>
</dbReference>
<feature type="repeat" description="TPR" evidence="1">
    <location>
        <begin position="213"/>
        <end position="246"/>
    </location>
</feature>
<dbReference type="AlphaFoldDB" id="A0A431VH03"/>
<evidence type="ECO:0000313" key="3">
    <source>
        <dbReference type="EMBL" id="RTR19830.1"/>
    </source>
</evidence>
<dbReference type="PANTHER" id="PTHR44998:SF1">
    <property type="entry name" value="UDP-N-ACETYLGLUCOSAMINE--PEPTIDE N-ACETYLGLUCOSAMINYLTRANSFERASE 110 KDA SUBUNIT"/>
    <property type="match status" value="1"/>
</dbReference>
<feature type="repeat" description="TPR" evidence="1">
    <location>
        <begin position="111"/>
        <end position="144"/>
    </location>
</feature>
<comment type="caution">
    <text evidence="3">The sequence shown here is derived from an EMBL/GenBank/DDBJ whole genome shotgun (WGS) entry which is preliminary data.</text>
</comment>
<feature type="repeat" description="TPR" evidence="1">
    <location>
        <begin position="9"/>
        <end position="42"/>
    </location>
</feature>
<evidence type="ECO:0000313" key="4">
    <source>
        <dbReference type="Proteomes" id="UP000277007"/>
    </source>
</evidence>
<dbReference type="EMBL" id="RXMA01000010">
    <property type="protein sequence ID" value="RTR19830.1"/>
    <property type="molecule type" value="Genomic_DNA"/>
</dbReference>
<dbReference type="Pfam" id="PF13432">
    <property type="entry name" value="TPR_16"/>
    <property type="match status" value="2"/>
</dbReference>
<dbReference type="Gene3D" id="1.25.40.10">
    <property type="entry name" value="Tetratricopeptide repeat domain"/>
    <property type="match status" value="2"/>
</dbReference>